<keyword evidence="6" id="KW-1185">Reference proteome</keyword>
<dbReference type="PANTHER" id="PTHR45138:SF9">
    <property type="entry name" value="DIGUANYLATE CYCLASE DGCM-RELATED"/>
    <property type="match status" value="1"/>
</dbReference>
<feature type="domain" description="GGDEF" evidence="4">
    <location>
        <begin position="220"/>
        <end position="353"/>
    </location>
</feature>
<evidence type="ECO:0000256" key="1">
    <source>
        <dbReference type="ARBA" id="ARBA00012528"/>
    </source>
</evidence>
<name>A0ABM8EHV3_9BACT</name>
<feature type="transmembrane region" description="Helical" evidence="3">
    <location>
        <begin position="20"/>
        <end position="38"/>
    </location>
</feature>
<feature type="transmembrane region" description="Helical" evidence="3">
    <location>
        <begin position="126"/>
        <end position="149"/>
    </location>
</feature>
<feature type="transmembrane region" description="Helical" evidence="3">
    <location>
        <begin position="50"/>
        <end position="71"/>
    </location>
</feature>
<dbReference type="InterPro" id="IPR043128">
    <property type="entry name" value="Rev_trsase/Diguanyl_cyclase"/>
</dbReference>
<protein>
    <recommendedName>
        <fullName evidence="1">diguanylate cyclase</fullName>
        <ecNumber evidence="1">2.7.7.65</ecNumber>
    </recommendedName>
</protein>
<evidence type="ECO:0000313" key="5">
    <source>
        <dbReference type="EMBL" id="BDV41977.1"/>
    </source>
</evidence>
<keyword evidence="3" id="KW-0472">Membrane</keyword>
<dbReference type="SUPFAM" id="SSF55073">
    <property type="entry name" value="Nucleotide cyclase"/>
    <property type="match status" value="1"/>
</dbReference>
<dbReference type="RefSeq" id="WP_282002150.1">
    <property type="nucleotide sequence ID" value="NZ_AP027151.1"/>
</dbReference>
<dbReference type="Pfam" id="PF00990">
    <property type="entry name" value="GGDEF"/>
    <property type="match status" value="1"/>
</dbReference>
<dbReference type="EC" id="2.7.7.65" evidence="1"/>
<dbReference type="PROSITE" id="PS50887">
    <property type="entry name" value="GGDEF"/>
    <property type="match status" value="1"/>
</dbReference>
<keyword evidence="3" id="KW-1133">Transmembrane helix</keyword>
<dbReference type="PANTHER" id="PTHR45138">
    <property type="entry name" value="REGULATORY COMPONENTS OF SENSORY TRANSDUCTION SYSTEM"/>
    <property type="match status" value="1"/>
</dbReference>
<dbReference type="SMART" id="SM00267">
    <property type="entry name" value="GGDEF"/>
    <property type="match status" value="1"/>
</dbReference>
<dbReference type="NCBIfam" id="TIGR00254">
    <property type="entry name" value="GGDEF"/>
    <property type="match status" value="1"/>
</dbReference>
<dbReference type="Proteomes" id="UP001317705">
    <property type="component" value="Chromosome"/>
</dbReference>
<evidence type="ECO:0000256" key="3">
    <source>
        <dbReference type="SAM" id="Phobius"/>
    </source>
</evidence>
<proteinExistence type="predicted"/>
<feature type="transmembrane region" description="Helical" evidence="3">
    <location>
        <begin position="86"/>
        <end position="114"/>
    </location>
</feature>
<gene>
    <name evidence="5" type="ORF">GURASL_09000</name>
</gene>
<accession>A0ABM8EHV3</accession>
<dbReference type="Gene3D" id="3.30.70.270">
    <property type="match status" value="1"/>
</dbReference>
<evidence type="ECO:0000259" key="4">
    <source>
        <dbReference type="PROSITE" id="PS50887"/>
    </source>
</evidence>
<dbReference type="InterPro" id="IPR000160">
    <property type="entry name" value="GGDEF_dom"/>
</dbReference>
<evidence type="ECO:0000256" key="2">
    <source>
        <dbReference type="ARBA" id="ARBA00034247"/>
    </source>
</evidence>
<dbReference type="InterPro" id="IPR050469">
    <property type="entry name" value="Diguanylate_Cyclase"/>
</dbReference>
<reference evidence="5 6" key="1">
    <citation type="submission" date="2022-12" db="EMBL/GenBank/DDBJ databases">
        <title>Polyphasic characterization of Geotalea uranireducens NIT-SL11 newly isolated from a complex of sewage sludge and microbially reduced graphene oxide.</title>
        <authorList>
            <person name="Xie L."/>
            <person name="Yoshida N."/>
            <person name="Meng L."/>
        </authorList>
    </citation>
    <scope>NUCLEOTIDE SEQUENCE [LARGE SCALE GENOMIC DNA]</scope>
    <source>
        <strain evidence="5 6">NIT-SL11</strain>
    </source>
</reference>
<keyword evidence="3" id="KW-0812">Transmembrane</keyword>
<comment type="catalytic activity">
    <reaction evidence="2">
        <text>2 GTP = 3',3'-c-di-GMP + 2 diphosphate</text>
        <dbReference type="Rhea" id="RHEA:24898"/>
        <dbReference type="ChEBI" id="CHEBI:33019"/>
        <dbReference type="ChEBI" id="CHEBI:37565"/>
        <dbReference type="ChEBI" id="CHEBI:58805"/>
        <dbReference type="EC" id="2.7.7.65"/>
    </reaction>
</comment>
<dbReference type="EMBL" id="AP027151">
    <property type="protein sequence ID" value="BDV41977.1"/>
    <property type="molecule type" value="Genomic_DNA"/>
</dbReference>
<sequence>MAKSARTGEPIPDETSRYAGYDRIMGSISWLLIALVSLDIKLLQPRAHSGLVLAVLCLGLFGYNVAARYLVMRGRSGPYKTFVDLMVFLLFIVGVSWFTGKITSPFTSLIYLVLMTTSLTQGRRVTYFMAALAISSYVLLSSDDFTAYFADRTNFIHYVLELFPFMLIAHLGAMLSGEAESARQEIEKLSLTDEVTGLNNMRNFFHLAAAQERMAHRYGRPFTICMLDADNLKKINDRHGHFAGTELICHIGRIISTSIRSTDIAARYGGDEFVIMYVEADKRDIEAAVGRLIAALRETPFIFDGQEFYTTLSAGIASYPEDGDDVATVMSRADEAMYFSKHHGKDRLTIYGPETAGSETNRELRPLHLAQG</sequence>
<evidence type="ECO:0000313" key="6">
    <source>
        <dbReference type="Proteomes" id="UP001317705"/>
    </source>
</evidence>
<feature type="transmembrane region" description="Helical" evidence="3">
    <location>
        <begin position="155"/>
        <end position="175"/>
    </location>
</feature>
<dbReference type="CDD" id="cd01949">
    <property type="entry name" value="GGDEF"/>
    <property type="match status" value="1"/>
</dbReference>
<dbReference type="InterPro" id="IPR029787">
    <property type="entry name" value="Nucleotide_cyclase"/>
</dbReference>
<organism evidence="5 6">
    <name type="scientific">Geotalea uraniireducens</name>
    <dbReference type="NCBI Taxonomy" id="351604"/>
    <lineage>
        <taxon>Bacteria</taxon>
        <taxon>Pseudomonadati</taxon>
        <taxon>Thermodesulfobacteriota</taxon>
        <taxon>Desulfuromonadia</taxon>
        <taxon>Geobacterales</taxon>
        <taxon>Geobacteraceae</taxon>
        <taxon>Geotalea</taxon>
    </lineage>
</organism>